<sequence>MAGEAAGEAAAKPSAGAHTFETDRIAIEIHQEARRLLSITASTLLPISAATAYRIVTHPANEKIFRHLDHCSHHEVKSVDGSGRVVVESEHVAIWRWFAFSGRMKTRLLIEQDFKAMHSRFSLVRGRFSPMSTFDGCWHARAQPPERWAAAHPGSGPRECCEMVLEQKLQPAVYLPPPLGGLLRQLASRQLQGVFEDLQKEAERINSGQPTLWSTYAQQAQQEAAPQQGEPAGGQT</sequence>
<evidence type="ECO:0008006" key="4">
    <source>
        <dbReference type="Google" id="ProtNLM"/>
    </source>
</evidence>
<evidence type="ECO:0000313" key="2">
    <source>
        <dbReference type="EMBL" id="PSC68253.1"/>
    </source>
</evidence>
<organism evidence="2 3">
    <name type="scientific">Micractinium conductrix</name>
    <dbReference type="NCBI Taxonomy" id="554055"/>
    <lineage>
        <taxon>Eukaryota</taxon>
        <taxon>Viridiplantae</taxon>
        <taxon>Chlorophyta</taxon>
        <taxon>core chlorophytes</taxon>
        <taxon>Trebouxiophyceae</taxon>
        <taxon>Chlorellales</taxon>
        <taxon>Chlorellaceae</taxon>
        <taxon>Chlorella clade</taxon>
        <taxon>Micractinium</taxon>
    </lineage>
</organism>
<evidence type="ECO:0000313" key="3">
    <source>
        <dbReference type="Proteomes" id="UP000239649"/>
    </source>
</evidence>
<protein>
    <recommendedName>
        <fullName evidence="4">Coenzyme Q-binding protein COQ10 START domain-containing protein</fullName>
    </recommendedName>
</protein>
<reference evidence="2 3" key="1">
    <citation type="journal article" date="2018" name="Plant J.">
        <title>Genome sequences of Chlorella sorokiniana UTEX 1602 and Micractinium conductrix SAG 241.80: implications to maltose excretion by a green alga.</title>
        <authorList>
            <person name="Arriola M.B."/>
            <person name="Velmurugan N."/>
            <person name="Zhang Y."/>
            <person name="Plunkett M.H."/>
            <person name="Hondzo H."/>
            <person name="Barney B.M."/>
        </authorList>
    </citation>
    <scope>NUCLEOTIDE SEQUENCE [LARGE SCALE GENOMIC DNA]</scope>
    <source>
        <strain evidence="2 3">SAG 241.80</strain>
    </source>
</reference>
<dbReference type="SUPFAM" id="SSF55961">
    <property type="entry name" value="Bet v1-like"/>
    <property type="match status" value="1"/>
</dbReference>
<gene>
    <name evidence="2" type="ORF">C2E20_8103</name>
</gene>
<dbReference type="OrthoDB" id="530906at2759"/>
<dbReference type="Proteomes" id="UP000239649">
    <property type="component" value="Unassembled WGS sequence"/>
</dbReference>
<comment type="caution">
    <text evidence="2">The sequence shown here is derived from an EMBL/GenBank/DDBJ whole genome shotgun (WGS) entry which is preliminary data.</text>
</comment>
<dbReference type="EMBL" id="LHPF02000039">
    <property type="protein sequence ID" value="PSC68253.1"/>
    <property type="molecule type" value="Genomic_DNA"/>
</dbReference>
<proteinExistence type="predicted"/>
<dbReference type="STRING" id="554055.A0A2P6V2D7"/>
<dbReference type="AlphaFoldDB" id="A0A2P6V2D7"/>
<dbReference type="PANTHER" id="PTHR31385:SF1">
    <property type="entry name" value="PUTATIVE (DUF220)-RELATED"/>
    <property type="match status" value="1"/>
</dbReference>
<accession>A0A2P6V2D7</accession>
<evidence type="ECO:0000256" key="1">
    <source>
        <dbReference type="SAM" id="MobiDB-lite"/>
    </source>
</evidence>
<feature type="compositionally biased region" description="Polar residues" evidence="1">
    <location>
        <begin position="206"/>
        <end position="216"/>
    </location>
</feature>
<keyword evidence="3" id="KW-1185">Reference proteome</keyword>
<feature type="region of interest" description="Disordered" evidence="1">
    <location>
        <begin position="206"/>
        <end position="236"/>
    </location>
</feature>
<feature type="compositionally biased region" description="Low complexity" evidence="1">
    <location>
        <begin position="217"/>
        <end position="230"/>
    </location>
</feature>
<dbReference type="PANTHER" id="PTHR31385">
    <property type="entry name" value="PUTATIVE (DUF220)-RELATED"/>
    <property type="match status" value="1"/>
</dbReference>
<name>A0A2P6V2D7_9CHLO</name>